<proteinExistence type="predicted"/>
<dbReference type="AlphaFoldDB" id="A0A1I0WNP4"/>
<organism evidence="3 4">
    <name type="scientific">Poseidonocella pacifica</name>
    <dbReference type="NCBI Taxonomy" id="871651"/>
    <lineage>
        <taxon>Bacteria</taxon>
        <taxon>Pseudomonadati</taxon>
        <taxon>Pseudomonadota</taxon>
        <taxon>Alphaproteobacteria</taxon>
        <taxon>Rhodobacterales</taxon>
        <taxon>Roseobacteraceae</taxon>
        <taxon>Poseidonocella</taxon>
    </lineage>
</organism>
<keyword evidence="1" id="KW-0812">Transmembrane</keyword>
<dbReference type="Proteomes" id="UP000198796">
    <property type="component" value="Unassembled WGS sequence"/>
</dbReference>
<dbReference type="NCBIfam" id="TIGR03370">
    <property type="entry name" value="VPLPA-CTERM"/>
    <property type="match status" value="1"/>
</dbReference>
<keyword evidence="4" id="KW-1185">Reference proteome</keyword>
<evidence type="ECO:0000256" key="2">
    <source>
        <dbReference type="SAM" id="SignalP"/>
    </source>
</evidence>
<keyword evidence="2" id="KW-0732">Signal</keyword>
<feature type="signal peptide" evidence="2">
    <location>
        <begin position="1"/>
        <end position="23"/>
    </location>
</feature>
<feature type="chain" id="PRO_5011772732" evidence="2">
    <location>
        <begin position="24"/>
        <end position="220"/>
    </location>
</feature>
<keyword evidence="1" id="KW-0472">Membrane</keyword>
<feature type="transmembrane region" description="Helical" evidence="1">
    <location>
        <begin position="197"/>
        <end position="216"/>
    </location>
</feature>
<evidence type="ECO:0000256" key="1">
    <source>
        <dbReference type="SAM" id="Phobius"/>
    </source>
</evidence>
<reference evidence="3 4" key="1">
    <citation type="submission" date="2016-10" db="EMBL/GenBank/DDBJ databases">
        <authorList>
            <person name="de Groot N.N."/>
        </authorList>
    </citation>
    <scope>NUCLEOTIDE SEQUENCE [LARGE SCALE GENOMIC DNA]</scope>
    <source>
        <strain evidence="3 4">DSM 29316</strain>
    </source>
</reference>
<name>A0A1I0WNP4_9RHOB</name>
<dbReference type="OrthoDB" id="485342at2"/>
<dbReference type="InterPro" id="IPR022472">
    <property type="entry name" value="VPLPA-CTERM"/>
</dbReference>
<protein>
    <submittedName>
        <fullName evidence="3">VPLPA-CTERM protein sorting domain-containing protein</fullName>
    </submittedName>
</protein>
<evidence type="ECO:0000313" key="4">
    <source>
        <dbReference type="Proteomes" id="UP000198796"/>
    </source>
</evidence>
<dbReference type="RefSeq" id="WP_092062811.1">
    <property type="nucleotide sequence ID" value="NZ_FOJU01000002.1"/>
</dbReference>
<accession>A0A1I0WNP4</accession>
<gene>
    <name evidence="3" type="ORF">SAMN05421688_1610</name>
</gene>
<sequence length="220" mass="22416">MKSFLLAATATAGLALMAANAQAATIVNAGAECDSTSPASALHAGFTGSYSCGVTADRRDVSKVNVGAADGAFFSLGLSPTGSLYGGSAVFELGTQFTGPMTVVEVTNPSQHWEAADVFVGASIDELYTNMQNHLSIGRVDNGKGGSVAASSSINFSGTYSWIGFMDASYDEYGIDGNSSADGFDLDSFTVTDVAPVPLPAGVALLLTGLGAFGIARRRR</sequence>
<keyword evidence="1" id="KW-1133">Transmembrane helix</keyword>
<evidence type="ECO:0000313" key="3">
    <source>
        <dbReference type="EMBL" id="SFA90231.1"/>
    </source>
</evidence>
<dbReference type="EMBL" id="FOJU01000002">
    <property type="protein sequence ID" value="SFA90231.1"/>
    <property type="molecule type" value="Genomic_DNA"/>
</dbReference>